<gene>
    <name evidence="2" type="ORF">V5N11_006287</name>
    <name evidence="3" type="ORF">V5N11_006290</name>
</gene>
<dbReference type="InterPro" id="IPR050942">
    <property type="entry name" value="F-box_BR-signaling"/>
</dbReference>
<evidence type="ECO:0000313" key="4">
    <source>
        <dbReference type="Proteomes" id="UP001558713"/>
    </source>
</evidence>
<dbReference type="EMBL" id="JBANAX010000584">
    <property type="protein sequence ID" value="KAL1201750.1"/>
    <property type="molecule type" value="Genomic_DNA"/>
</dbReference>
<comment type="caution">
    <text evidence="3">The sequence shown here is derived from an EMBL/GenBank/DDBJ whole genome shotgun (WGS) entry which is preliminary data.</text>
</comment>
<name>A0ABD1AJU2_CARAN</name>
<dbReference type="InterPro" id="IPR001810">
    <property type="entry name" value="F-box_dom"/>
</dbReference>
<evidence type="ECO:0000313" key="2">
    <source>
        <dbReference type="EMBL" id="KAL1201747.1"/>
    </source>
</evidence>
<evidence type="ECO:0000313" key="3">
    <source>
        <dbReference type="EMBL" id="KAL1201750.1"/>
    </source>
</evidence>
<dbReference type="SMART" id="SM00256">
    <property type="entry name" value="FBOX"/>
    <property type="match status" value="1"/>
</dbReference>
<dbReference type="AlphaFoldDB" id="A0ABD1AJU2"/>
<dbReference type="PANTHER" id="PTHR44259:SF22">
    <property type="entry name" value="F-BOX DOMAIN-CONTAINING PROTEIN"/>
    <property type="match status" value="1"/>
</dbReference>
<feature type="domain" description="F-box" evidence="1">
    <location>
        <begin position="16"/>
        <end position="56"/>
    </location>
</feature>
<reference evidence="3 4" key="1">
    <citation type="submission" date="2024-04" db="EMBL/GenBank/DDBJ databases">
        <title>Genome assembly C_amara_ONT_v2.</title>
        <authorList>
            <person name="Yant L."/>
            <person name="Moore C."/>
            <person name="Slenker M."/>
        </authorList>
    </citation>
    <scope>NUCLEOTIDE SEQUENCE [LARGE SCALE GENOMIC DNA]</scope>
    <source>
        <tissue evidence="3">Leaf</tissue>
    </source>
</reference>
<dbReference type="InterPro" id="IPR005174">
    <property type="entry name" value="KIB1-4_b-propeller"/>
</dbReference>
<dbReference type="PANTHER" id="PTHR44259">
    <property type="entry name" value="OS07G0183000 PROTEIN-RELATED"/>
    <property type="match status" value="1"/>
</dbReference>
<dbReference type="Pfam" id="PF00646">
    <property type="entry name" value="F-box"/>
    <property type="match status" value="1"/>
</dbReference>
<dbReference type="SUPFAM" id="SSF81383">
    <property type="entry name" value="F-box domain"/>
    <property type="match status" value="1"/>
</dbReference>
<protein>
    <submittedName>
        <fullName evidence="3">F-box protein</fullName>
    </submittedName>
</protein>
<dbReference type="EMBL" id="JBANAX010000584">
    <property type="protein sequence ID" value="KAL1201747.1"/>
    <property type="molecule type" value="Genomic_DNA"/>
</dbReference>
<organism evidence="3 4">
    <name type="scientific">Cardamine amara subsp. amara</name>
    <dbReference type="NCBI Taxonomy" id="228776"/>
    <lineage>
        <taxon>Eukaryota</taxon>
        <taxon>Viridiplantae</taxon>
        <taxon>Streptophyta</taxon>
        <taxon>Embryophyta</taxon>
        <taxon>Tracheophyta</taxon>
        <taxon>Spermatophyta</taxon>
        <taxon>Magnoliopsida</taxon>
        <taxon>eudicotyledons</taxon>
        <taxon>Gunneridae</taxon>
        <taxon>Pentapetalae</taxon>
        <taxon>rosids</taxon>
        <taxon>malvids</taxon>
        <taxon>Brassicales</taxon>
        <taxon>Brassicaceae</taxon>
        <taxon>Cardamineae</taxon>
        <taxon>Cardamine</taxon>
    </lineage>
</organism>
<proteinExistence type="predicted"/>
<sequence length="400" mass="46808">MDSPSPGSDGSNWSKLPPDLLHMVFERLGFADFQRAKSVCPTWHSVSRQSAPNNQIPWLILLPEKGKDYCLLFNPEEKEKVYRIQDLGVEFANSHYLAVYGSWLLMRDARCNLYILNLFTRERIDLPSLESQVGRIKFERTIDDMFITKIVDKNYVGYPEKYVDISHPILWIDEKTKDYVVLWSRYQYLVYSREGDKCWKQVEICSDDMFSIHGMVYKDHKLYLYSRSRDVTILDFSGDIWRKIFETQVNYDELRVKGIPRPIFLHLGVVGYTKITHLVVTVTGEPLRVKSIIRSDSDVWSFRIYKMNSSNSKWKKLTSLGDEAILLDLGITVLANANEGINRNSIYFNGVHDRCDLDWSEKDIFIFNLDTHKVERPHPSICSSIRSSDARWFVPNFKRK</sequence>
<accession>A0ABD1AJU2</accession>
<dbReference type="InterPro" id="IPR036047">
    <property type="entry name" value="F-box-like_dom_sf"/>
</dbReference>
<dbReference type="Pfam" id="PF03478">
    <property type="entry name" value="Beta-prop_KIB1-4"/>
    <property type="match status" value="1"/>
</dbReference>
<evidence type="ECO:0000259" key="1">
    <source>
        <dbReference type="SMART" id="SM00256"/>
    </source>
</evidence>
<dbReference type="Proteomes" id="UP001558713">
    <property type="component" value="Unassembled WGS sequence"/>
</dbReference>
<keyword evidence="4" id="KW-1185">Reference proteome</keyword>
<dbReference type="Gene3D" id="1.20.1280.50">
    <property type="match status" value="1"/>
</dbReference>